<comment type="caution">
    <text evidence="2">The sequence shown here is derived from an EMBL/GenBank/DDBJ whole genome shotgun (WGS) entry which is preliminary data.</text>
</comment>
<dbReference type="Proteomes" id="UP000271125">
    <property type="component" value="Unassembled WGS sequence"/>
</dbReference>
<gene>
    <name evidence="2" type="ORF">DRP43_01180</name>
</gene>
<dbReference type="Gene3D" id="1.10.3210.10">
    <property type="entry name" value="Hypothetical protein af1432"/>
    <property type="match status" value="1"/>
</dbReference>
<organism evidence="2 3">
    <name type="scientific">candidate division TA06 bacterium</name>
    <dbReference type="NCBI Taxonomy" id="2250710"/>
    <lineage>
        <taxon>Bacteria</taxon>
        <taxon>Bacteria division TA06</taxon>
    </lineage>
</organism>
<protein>
    <submittedName>
        <fullName evidence="2">Metal-dependent phosphohydrolase</fullName>
    </submittedName>
</protein>
<accession>A0A660SQA1</accession>
<dbReference type="AlphaFoldDB" id="A0A660SQA1"/>
<evidence type="ECO:0000313" key="2">
    <source>
        <dbReference type="EMBL" id="RKX72261.1"/>
    </source>
</evidence>
<feature type="domain" description="HD" evidence="1">
    <location>
        <begin position="31"/>
        <end position="129"/>
    </location>
</feature>
<dbReference type="SUPFAM" id="SSF109604">
    <property type="entry name" value="HD-domain/PDEase-like"/>
    <property type="match status" value="1"/>
</dbReference>
<evidence type="ECO:0000259" key="1">
    <source>
        <dbReference type="Pfam" id="PF01966"/>
    </source>
</evidence>
<dbReference type="EMBL" id="QNBD01000035">
    <property type="protein sequence ID" value="RKX72261.1"/>
    <property type="molecule type" value="Genomic_DNA"/>
</dbReference>
<name>A0A660SQA1_UNCT6</name>
<proteinExistence type="predicted"/>
<dbReference type="GO" id="GO:0016787">
    <property type="term" value="F:hydrolase activity"/>
    <property type="evidence" value="ECO:0007669"/>
    <property type="project" value="UniProtKB-KW"/>
</dbReference>
<reference evidence="2 3" key="1">
    <citation type="submission" date="2018-06" db="EMBL/GenBank/DDBJ databases">
        <title>Extensive metabolic versatility and redundancy in microbially diverse, dynamic hydrothermal sediments.</title>
        <authorList>
            <person name="Dombrowski N."/>
            <person name="Teske A."/>
            <person name="Baker B.J."/>
        </authorList>
    </citation>
    <scope>NUCLEOTIDE SEQUENCE [LARGE SCALE GENOMIC DNA]</scope>
    <source>
        <strain evidence="2">B10_G13</strain>
    </source>
</reference>
<dbReference type="InterPro" id="IPR006674">
    <property type="entry name" value="HD_domain"/>
</dbReference>
<evidence type="ECO:0000313" key="3">
    <source>
        <dbReference type="Proteomes" id="UP000271125"/>
    </source>
</evidence>
<keyword evidence="2" id="KW-0378">Hydrolase</keyword>
<dbReference type="Pfam" id="PF01966">
    <property type="entry name" value="HD"/>
    <property type="match status" value="1"/>
</dbReference>
<sequence length="161" mass="18900">MNKLTEIMVVYAFKMDKENVKRMFSIPQEIAHFISSAQIAKIIAKKRNIKESLATATALVHDIYRIKTGLNENHAILGYELVKAFLEENSEFSNEEIEKIAVAVKNHSEKDQIGNPLEELIKDVDVFDSYFYDIKKDNKFYRDRFYKVVNELNLQEGEYYY</sequence>